<dbReference type="InParanoid" id="A0A1Z5JJU6"/>
<dbReference type="GO" id="GO:0004842">
    <property type="term" value="F:ubiquitin-protein transferase activity"/>
    <property type="evidence" value="ECO:0007669"/>
    <property type="project" value="InterPro"/>
</dbReference>
<protein>
    <recommendedName>
        <fullName evidence="3">HECT domain-containing protein</fullName>
    </recommendedName>
</protein>
<name>A0A1Z5JJU6_FISSO</name>
<dbReference type="SUPFAM" id="SSF56204">
    <property type="entry name" value="Hect, E3 ligase catalytic domain"/>
    <property type="match status" value="1"/>
</dbReference>
<dbReference type="InterPro" id="IPR035983">
    <property type="entry name" value="Hect_E3_ubiquitin_ligase"/>
</dbReference>
<keyword evidence="1" id="KW-0833">Ubl conjugation pathway</keyword>
<evidence type="ECO:0000259" key="3">
    <source>
        <dbReference type="Pfam" id="PF00632"/>
    </source>
</evidence>
<dbReference type="AlphaFoldDB" id="A0A1Z5JJU6"/>
<evidence type="ECO:0000313" key="5">
    <source>
        <dbReference type="Proteomes" id="UP000198406"/>
    </source>
</evidence>
<evidence type="ECO:0000256" key="2">
    <source>
        <dbReference type="SAM" id="Coils"/>
    </source>
</evidence>
<dbReference type="Proteomes" id="UP000198406">
    <property type="component" value="Unassembled WGS sequence"/>
</dbReference>
<dbReference type="Pfam" id="PF00632">
    <property type="entry name" value="HECT"/>
    <property type="match status" value="1"/>
</dbReference>
<dbReference type="Gene3D" id="3.30.2410.10">
    <property type="entry name" value="Hect, E3 ligase catalytic domain"/>
    <property type="match status" value="1"/>
</dbReference>
<evidence type="ECO:0000313" key="4">
    <source>
        <dbReference type="EMBL" id="GAX14122.1"/>
    </source>
</evidence>
<reference evidence="4 5" key="1">
    <citation type="journal article" date="2015" name="Plant Cell">
        <title>Oil accumulation by the oleaginous diatom Fistulifera solaris as revealed by the genome and transcriptome.</title>
        <authorList>
            <person name="Tanaka T."/>
            <person name="Maeda Y."/>
            <person name="Veluchamy A."/>
            <person name="Tanaka M."/>
            <person name="Abida H."/>
            <person name="Marechal E."/>
            <person name="Bowler C."/>
            <person name="Muto M."/>
            <person name="Sunaga Y."/>
            <person name="Tanaka M."/>
            <person name="Yoshino T."/>
            <person name="Taniguchi T."/>
            <person name="Fukuda Y."/>
            <person name="Nemoto M."/>
            <person name="Matsumoto M."/>
            <person name="Wong P.S."/>
            <person name="Aburatani S."/>
            <person name="Fujibuchi W."/>
        </authorList>
    </citation>
    <scope>NUCLEOTIDE SEQUENCE [LARGE SCALE GENOMIC DNA]</scope>
    <source>
        <strain evidence="4 5">JPCC DA0580</strain>
    </source>
</reference>
<keyword evidence="2" id="KW-0175">Coiled coil</keyword>
<evidence type="ECO:0000256" key="1">
    <source>
        <dbReference type="ARBA" id="ARBA00022786"/>
    </source>
</evidence>
<organism evidence="4 5">
    <name type="scientific">Fistulifera solaris</name>
    <name type="common">Oleaginous diatom</name>
    <dbReference type="NCBI Taxonomy" id="1519565"/>
    <lineage>
        <taxon>Eukaryota</taxon>
        <taxon>Sar</taxon>
        <taxon>Stramenopiles</taxon>
        <taxon>Ochrophyta</taxon>
        <taxon>Bacillariophyta</taxon>
        <taxon>Bacillariophyceae</taxon>
        <taxon>Bacillariophycidae</taxon>
        <taxon>Naviculales</taxon>
        <taxon>Naviculaceae</taxon>
        <taxon>Fistulifera</taxon>
    </lineage>
</organism>
<dbReference type="InterPro" id="IPR000569">
    <property type="entry name" value="HECT_dom"/>
</dbReference>
<comment type="caution">
    <text evidence="4">The sequence shown here is derived from an EMBL/GenBank/DDBJ whole genome shotgun (WGS) entry which is preliminary data.</text>
</comment>
<sequence length="771" mass="90832">MYIPPAFHHFNPNADEEFDATDIVKLLEFPMTPEEEQLLFPAADNHYYWNDIPTLKSEMLKHLPTHHNTRKIFQDDELLREHVSFMEFRQPKTRLCKAYRAVTAYLEAKNWSHSTIHVNFARGLIDCAPMHLGFHTLAIPEWCYCPLALPAWCQKYQIGQLEQSFCKKCHQKAPRAFLDHVKSMKRRPIGNEPDRPVVIEELHDLLFVFLHAYYEHYLVHWKQHHAFYPKDSPDCKLVVGRKWARMLRYRELGLQRQEQLRRETLEHQKKLEQMQKVREKLQEILVREEIELREMRDAVFDRAQEVLGIRTDKKTAKERQPYTTVSYAASKMKCGGKIQNILVDHYVARDSKKEYKKVCFVDSSFKQMELLWKNRTHPVLFEDSINQLTESFFLGMDASPSEGDDTIEKAKDEGGPTRQFLSEFWRYLPRIEIQAKITNGNDKGFKLFEQKEYLQPKIDYQINLLQENDKSEVKRCYRAVGRVISFCILHEFHISHVVLSKIHRNYLLRGITPKDDEYDKTELFYDLKEIMGKGKDDNNYVFEALKAMGSDEETDFVAQLRQHVHDYYIDQYQIFLDAMQEGMRLDFLASHRIPEIFKTTRSWRVDELVFGKAKLNVEDVIAALQPDYADLHDEATITQRILDRVEVQRKVLHKDTMTKAEGVLVDVIRSMANDDPDFLATFVMYVLGYDYLPVEVPIVVEFTYNEFRDKNAKDTMEDDKNQNNALPMAHTCVHVLKLPGTAYDADEHLIRTKLTMSLDYLKNTQLSFNTT</sequence>
<feature type="coiled-coil region" evidence="2">
    <location>
        <begin position="254"/>
        <end position="298"/>
    </location>
</feature>
<dbReference type="EMBL" id="BDSP01000075">
    <property type="protein sequence ID" value="GAX14122.1"/>
    <property type="molecule type" value="Genomic_DNA"/>
</dbReference>
<gene>
    <name evidence="4" type="ORF">FisN_8Hh042</name>
</gene>
<accession>A0A1Z5JJU6</accession>
<dbReference type="OrthoDB" id="56660at2759"/>
<keyword evidence="5" id="KW-1185">Reference proteome</keyword>
<proteinExistence type="predicted"/>
<feature type="domain" description="HECT" evidence="3">
    <location>
        <begin position="444"/>
        <end position="760"/>
    </location>
</feature>